<keyword evidence="2" id="KW-1185">Reference proteome</keyword>
<reference evidence="1 2" key="1">
    <citation type="submission" date="2021-03" db="EMBL/GenBank/DDBJ databases">
        <title>Antimicrobial resistance genes in bacteria isolated from Japanese honey, and their potential for conferring macrolide and lincosamide resistance in the American foulbrood pathogen Paenibacillus larvae.</title>
        <authorList>
            <person name="Okamoto M."/>
            <person name="Kumagai M."/>
            <person name="Kanamori H."/>
            <person name="Takamatsu D."/>
        </authorList>
    </citation>
    <scope>NUCLEOTIDE SEQUENCE [LARGE SCALE GENOMIC DNA]</scope>
    <source>
        <strain evidence="1 2">J8TS2</strain>
    </source>
</reference>
<organism evidence="1 2">
    <name type="scientific">Lederbergia ruris</name>
    <dbReference type="NCBI Taxonomy" id="217495"/>
    <lineage>
        <taxon>Bacteria</taxon>
        <taxon>Bacillati</taxon>
        <taxon>Bacillota</taxon>
        <taxon>Bacilli</taxon>
        <taxon>Bacillales</taxon>
        <taxon>Bacillaceae</taxon>
        <taxon>Lederbergia</taxon>
    </lineage>
</organism>
<accession>A0ABQ4KFA2</accession>
<proteinExistence type="predicted"/>
<gene>
    <name evidence="1" type="ORF">J8TS2_09710</name>
</gene>
<evidence type="ECO:0008006" key="3">
    <source>
        <dbReference type="Google" id="ProtNLM"/>
    </source>
</evidence>
<evidence type="ECO:0000313" key="2">
    <source>
        <dbReference type="Proteomes" id="UP000679950"/>
    </source>
</evidence>
<protein>
    <recommendedName>
        <fullName evidence="3">Maturase K</fullName>
    </recommendedName>
</protein>
<name>A0ABQ4KFA2_9BACI</name>
<dbReference type="EMBL" id="BORB01000005">
    <property type="protein sequence ID" value="GIN56652.1"/>
    <property type="molecule type" value="Genomic_DNA"/>
</dbReference>
<comment type="caution">
    <text evidence="1">The sequence shown here is derived from an EMBL/GenBank/DDBJ whole genome shotgun (WGS) entry which is preliminary data.</text>
</comment>
<dbReference type="Proteomes" id="UP000679950">
    <property type="component" value="Unassembled WGS sequence"/>
</dbReference>
<evidence type="ECO:0000313" key="1">
    <source>
        <dbReference type="EMBL" id="GIN56652.1"/>
    </source>
</evidence>
<sequence>MKYSFSERKGCLRLEDILFFYTLRRCMSRHAAVDYATLYKLFRETKYLLESVYLMHFSSFL</sequence>